<dbReference type="EMBL" id="CP120678">
    <property type="protein sequence ID" value="WIW70275.1"/>
    <property type="molecule type" value="Genomic_DNA"/>
</dbReference>
<keyword evidence="2" id="KW-1185">Reference proteome</keyword>
<dbReference type="KEGG" id="sgbi:P3F81_10300"/>
<dbReference type="Proteomes" id="UP001243623">
    <property type="component" value="Chromosome"/>
</dbReference>
<dbReference type="RefSeq" id="WP_147670063.1">
    <property type="nucleotide sequence ID" value="NZ_CP120678.1"/>
</dbReference>
<dbReference type="AlphaFoldDB" id="A0A9Y2AIY3"/>
<protein>
    <submittedName>
        <fullName evidence="1">Uncharacterized protein</fullName>
    </submittedName>
</protein>
<gene>
    <name evidence="1" type="ORF">P3F81_10300</name>
</gene>
<name>A0A9Y2AIY3_9FIRM</name>
<accession>A0A9Y2AIY3</accession>
<reference evidence="1" key="1">
    <citation type="submission" date="2023-03" db="EMBL/GenBank/DDBJ databases">
        <title>Selenobaculum gbiensis gen. nov. sp. nov., a new bacterium isolated from the gut microbiota of IBD patient.</title>
        <authorList>
            <person name="Yeo S."/>
            <person name="Park H."/>
            <person name="Huh C.S."/>
        </authorList>
    </citation>
    <scope>NUCLEOTIDE SEQUENCE</scope>
    <source>
        <strain evidence="1">ICN-92133</strain>
    </source>
</reference>
<evidence type="ECO:0000313" key="1">
    <source>
        <dbReference type="EMBL" id="WIW70275.1"/>
    </source>
</evidence>
<evidence type="ECO:0000313" key="2">
    <source>
        <dbReference type="Proteomes" id="UP001243623"/>
    </source>
</evidence>
<sequence>MEEQEINFKHALNSATLFSEIRKTLNVVNSNHTEWSKEVTSLIERAEEIIKKTFHVHIPIEWTIMIAGLHTLASQITCLTIAQTGEGDLVKERTKYEILLGELRRLLLSSNLKLHSSTELVRQILLQPGSSYEELRAFLLLIPLPLLYWQSKEVNIREPKGNVVESNPMLRVIVFLDNAPIASPTLLKSNILYPLKFQVCGLFWNANAIRLRLDLLTTCPNGVFSVSEFILEKPCCIENGEYNGELSGNIIFHSGQSSLIDDIVFIVRGAFLNEDGSFTEIPVIGHSKLCLRITNDDSTPLMTGNRRMDSHIEKLVTKLIGDCPSVRDELPDLLEILQALTRLLTTYAQEAIYKGRNDVTEAEFQKTVLRDLRLMLNQEKVQEHPSQAGGITDISYHGVIVELKVEKKKGDREFISKKYAPQAVQYAGVDARQVSILLILDLTSKDNPPGDIRNDIILTDVETHGGIDNTKKFPSKAFVFVINGNMKTPSDYSR</sequence>
<organism evidence="1 2">
    <name type="scientific">Selenobaculum gibii</name>
    <dbReference type="NCBI Taxonomy" id="3054208"/>
    <lineage>
        <taxon>Bacteria</taxon>
        <taxon>Bacillati</taxon>
        <taxon>Bacillota</taxon>
        <taxon>Negativicutes</taxon>
        <taxon>Selenomonadales</taxon>
        <taxon>Selenomonadaceae</taxon>
        <taxon>Selenobaculum</taxon>
    </lineage>
</organism>
<proteinExistence type="predicted"/>